<dbReference type="EMBL" id="CP000473">
    <property type="protein sequence ID" value="ABJ83336.1"/>
    <property type="molecule type" value="Genomic_DNA"/>
</dbReference>
<dbReference type="InParanoid" id="Q025I3"/>
<accession>Q025I3</accession>
<evidence type="ECO:0000313" key="1">
    <source>
        <dbReference type="EMBL" id="ABJ83336.1"/>
    </source>
</evidence>
<reference evidence="1" key="1">
    <citation type="submission" date="2006-10" db="EMBL/GenBank/DDBJ databases">
        <title>Complete sequence of Solibacter usitatus Ellin6076.</title>
        <authorList>
            <consortium name="US DOE Joint Genome Institute"/>
            <person name="Copeland A."/>
            <person name="Lucas S."/>
            <person name="Lapidus A."/>
            <person name="Barry K."/>
            <person name="Detter J.C."/>
            <person name="Glavina del Rio T."/>
            <person name="Hammon N."/>
            <person name="Israni S."/>
            <person name="Dalin E."/>
            <person name="Tice H."/>
            <person name="Pitluck S."/>
            <person name="Thompson L.S."/>
            <person name="Brettin T."/>
            <person name="Bruce D."/>
            <person name="Han C."/>
            <person name="Tapia R."/>
            <person name="Gilna P."/>
            <person name="Schmutz J."/>
            <person name="Larimer F."/>
            <person name="Land M."/>
            <person name="Hauser L."/>
            <person name="Kyrpides N."/>
            <person name="Mikhailova N."/>
            <person name="Janssen P.H."/>
            <person name="Kuske C.R."/>
            <person name="Richardson P."/>
        </authorList>
    </citation>
    <scope>NUCLEOTIDE SEQUENCE</scope>
    <source>
        <strain evidence="1">Ellin6076</strain>
    </source>
</reference>
<dbReference type="KEGG" id="sus:Acid_2347"/>
<dbReference type="AlphaFoldDB" id="Q025I3"/>
<proteinExistence type="predicted"/>
<protein>
    <submittedName>
        <fullName evidence="1">Uncharacterized protein</fullName>
    </submittedName>
</protein>
<organism evidence="1">
    <name type="scientific">Solibacter usitatus (strain Ellin6076)</name>
    <dbReference type="NCBI Taxonomy" id="234267"/>
    <lineage>
        <taxon>Bacteria</taxon>
        <taxon>Pseudomonadati</taxon>
        <taxon>Acidobacteriota</taxon>
        <taxon>Terriglobia</taxon>
        <taxon>Bryobacterales</taxon>
        <taxon>Solibacteraceae</taxon>
        <taxon>Candidatus Solibacter</taxon>
    </lineage>
</organism>
<gene>
    <name evidence="1" type="ordered locus">Acid_2347</name>
</gene>
<name>Q025I3_SOLUE</name>
<dbReference type="HOGENOM" id="CLU_183088_0_0_0"/>
<sequence>MTSTERSRIARILTEALAAAHSRHAAASKRFNSLLKKLPSGLPHPDGTLRVHNAGREAHASLEEYASALRRYSDFCVHRIVPDDLDPTKKEPD</sequence>